<feature type="compositionally biased region" description="Gly residues" evidence="1">
    <location>
        <begin position="760"/>
        <end position="771"/>
    </location>
</feature>
<keyword evidence="3" id="KW-1185">Reference proteome</keyword>
<organism evidence="2 3">
    <name type="scientific">Colletotrichum melonis</name>
    <dbReference type="NCBI Taxonomy" id="1209925"/>
    <lineage>
        <taxon>Eukaryota</taxon>
        <taxon>Fungi</taxon>
        <taxon>Dikarya</taxon>
        <taxon>Ascomycota</taxon>
        <taxon>Pezizomycotina</taxon>
        <taxon>Sordariomycetes</taxon>
        <taxon>Hypocreomycetidae</taxon>
        <taxon>Glomerellales</taxon>
        <taxon>Glomerellaceae</taxon>
        <taxon>Colletotrichum</taxon>
        <taxon>Colletotrichum acutatum species complex</taxon>
    </lineage>
</organism>
<dbReference type="Pfam" id="PF12013">
    <property type="entry name" value="OrsD"/>
    <property type="match status" value="1"/>
</dbReference>
<evidence type="ECO:0000313" key="3">
    <source>
        <dbReference type="Proteomes" id="UP001239795"/>
    </source>
</evidence>
<dbReference type="AlphaFoldDB" id="A0AAI9TVB3"/>
<feature type="region of interest" description="Disordered" evidence="1">
    <location>
        <begin position="851"/>
        <end position="870"/>
    </location>
</feature>
<dbReference type="SUPFAM" id="SSF52540">
    <property type="entry name" value="P-loop containing nucleoside triphosphate hydrolases"/>
    <property type="match status" value="1"/>
</dbReference>
<gene>
    <name evidence="2" type="ORF">CMEL01_16820</name>
</gene>
<feature type="region of interest" description="Disordered" evidence="1">
    <location>
        <begin position="759"/>
        <end position="792"/>
    </location>
</feature>
<comment type="caution">
    <text evidence="2">The sequence shown here is derived from an EMBL/GenBank/DDBJ whole genome shotgun (WGS) entry which is preliminary data.</text>
</comment>
<name>A0AAI9TVB3_9PEZI</name>
<dbReference type="InterPro" id="IPR022698">
    <property type="entry name" value="OrsD"/>
</dbReference>
<feature type="compositionally biased region" description="Low complexity" evidence="1">
    <location>
        <begin position="772"/>
        <end position="782"/>
    </location>
</feature>
<feature type="non-terminal residue" evidence="2">
    <location>
        <position position="1026"/>
    </location>
</feature>
<dbReference type="InterPro" id="IPR027417">
    <property type="entry name" value="P-loop_NTPase"/>
</dbReference>
<dbReference type="EMBL" id="MLGG01000088">
    <property type="protein sequence ID" value="KAK1446545.1"/>
    <property type="molecule type" value="Genomic_DNA"/>
</dbReference>
<reference evidence="2 3" key="1">
    <citation type="submission" date="2016-10" db="EMBL/GenBank/DDBJ databases">
        <title>The genome sequence of Colletotrichum fioriniae PJ7.</title>
        <authorList>
            <person name="Baroncelli R."/>
        </authorList>
    </citation>
    <scope>NUCLEOTIDE SEQUENCE [LARGE SCALE GENOMIC DNA]</scope>
    <source>
        <strain evidence="2">Col 31</strain>
    </source>
</reference>
<proteinExistence type="predicted"/>
<evidence type="ECO:0000256" key="1">
    <source>
        <dbReference type="SAM" id="MobiDB-lite"/>
    </source>
</evidence>
<dbReference type="Gene3D" id="3.40.50.300">
    <property type="entry name" value="P-loop containing nucleotide triphosphate hydrolases"/>
    <property type="match status" value="1"/>
</dbReference>
<sequence>MEPFVFNEEYSVAICTTCRFAVVCDEVTTHLRTRHRDIPASSRSSIVTAVSNIPGIHANQASLEQLRRPEPTADPIAHLAEPQTDGIRCQQCGYVSRQTQQMQDHCRRHHGWVNDWKKGGNVRARSKEMRTLPWTTGVKCQRFFPSRAGSQWFEVGRGHPPGPAPDVVAEEAASQQATETLRRLRQDHAEQLRTHQDDLIRAHNDKLEPNPWLKRVGWAEHLGGLRISQLRETTAPIRAAEEEVLQMMWMSVKAVLERARATSTPNKVGHAVLFEVQRKDAHIKPTRPFDNRMEGDTWARYLDVWRVLSCVWYRTQALPDEERPPFRLTERQCHTWDEFEQLAGDAAGRGDETPSEALQKAALGMLVSMLDHQLRKGHYDNALVSALAVMGIRDDGGWIDITDYTTKYSAVIKVARMLVVYRAWTERQDDVARLATTMGEEAADDSAQSLFAYVRRMVQRFMTRTSGAPEAEPTPMDWILDTRTYGMHIQYNTPTAGVIDWVGERVSYRHVRFTMDQLSDMLHGAVDEARLLLAQLTMARESTTGGGEHDTPDGDGAQAGERLHALLPRIQWASIEDDHSETREDYSFLHDDRNVWLREGDEWVFRRIATCRARRLAWGVDGSTTDGGGLRPDAVRAYGRTLEQFRERLWLLMHMLGGQPGRATEIGGVRVANTVSGGVRNIFAHNGMMCFVTSYHKGYRSSGQTKIIHRYVPREVGELLVWYLWLVLPFWREADGISKQAHHYSAFLWADEIVQRKASGGRGPGVDGDTGGPDTETSTDTSRGPALADGGEAASWTWTEDRTWTTDRARRIIQRYSSRLLGNKLNVSMWRHFAIAIANRFLNEAFGRWDPGKGREEEEEEDELGDSPWDLQAGHGTRIAGMIYARLLVQLGSGVAAKQQQFRKVSCQWHRFLGFGAEDRASGWDGGSSVSKRKVELYDGVRLEARLRRFARLRQVDMVGRLRQMTGNDAAAFRGNQEKAIRAIVNGHSPVVQVLGTGGGKSLSFMLPAFCSADGVTIVITPLTAL</sequence>
<evidence type="ECO:0000313" key="2">
    <source>
        <dbReference type="EMBL" id="KAK1446545.1"/>
    </source>
</evidence>
<protein>
    <submittedName>
        <fullName evidence="2">Uncharacterized protein</fullName>
    </submittedName>
</protein>
<accession>A0AAI9TVB3</accession>
<dbReference type="Proteomes" id="UP001239795">
    <property type="component" value="Unassembled WGS sequence"/>
</dbReference>